<feature type="compositionally biased region" description="Acidic residues" evidence="1">
    <location>
        <begin position="61"/>
        <end position="71"/>
    </location>
</feature>
<proteinExistence type="predicted"/>
<dbReference type="EMBL" id="KB454490">
    <property type="protein sequence ID" value="EME31651.1"/>
    <property type="molecule type" value="Genomic_DNA"/>
</dbReference>
<dbReference type="AlphaFoldDB" id="M2W760"/>
<dbReference type="OrthoDB" id="5971at2759"/>
<dbReference type="RefSeq" id="XP_005708171.1">
    <property type="nucleotide sequence ID" value="XM_005708114.1"/>
</dbReference>
<feature type="compositionally biased region" description="Basic and acidic residues" evidence="1">
    <location>
        <begin position="217"/>
        <end position="227"/>
    </location>
</feature>
<name>M2W760_GALSU</name>
<keyword evidence="3" id="KW-1185">Reference proteome</keyword>
<feature type="region of interest" description="Disordered" evidence="1">
    <location>
        <begin position="195"/>
        <end position="227"/>
    </location>
</feature>
<dbReference type="Proteomes" id="UP000030680">
    <property type="component" value="Unassembled WGS sequence"/>
</dbReference>
<sequence length="243" mass="27498">MSLTFVTFGLYYFRSIPEHTRQACKRCITPVYLSKRTRSITLFQSPLQTSCCLGKEKKEPSEEEPPQEEQNSESPKLDWDILKKRMSEVSSGQNKGQFPPDATPVVGRPPSNIWVLIFNPSTNNQGIYSLKISGVDVVLAFQEQDEAKIYAALLEAQDFPKPVPELIKFEEVADFCKNSGLRLGFVPRGALLSPPQTDSAEVEKWRRMEGKGTISPEEDKSQISDDKLEEMKKKLEDLFHQGP</sequence>
<evidence type="ECO:0000313" key="2">
    <source>
        <dbReference type="EMBL" id="EME31651.1"/>
    </source>
</evidence>
<dbReference type="eggNOG" id="ENOG502SBKS">
    <property type="taxonomic scope" value="Eukaryota"/>
</dbReference>
<dbReference type="KEGG" id="gsl:Gasu_10360"/>
<dbReference type="Gramene" id="EME31651">
    <property type="protein sequence ID" value="EME31651"/>
    <property type="gene ID" value="Gasu_10360"/>
</dbReference>
<evidence type="ECO:0000313" key="3">
    <source>
        <dbReference type="Proteomes" id="UP000030680"/>
    </source>
</evidence>
<evidence type="ECO:0000256" key="1">
    <source>
        <dbReference type="SAM" id="MobiDB-lite"/>
    </source>
</evidence>
<protein>
    <submittedName>
        <fullName evidence="2">Uncharacterized protein</fullName>
    </submittedName>
</protein>
<feature type="compositionally biased region" description="Basic and acidic residues" evidence="1">
    <location>
        <begin position="201"/>
        <end position="210"/>
    </location>
</feature>
<organism evidence="2 3">
    <name type="scientific">Galdieria sulphuraria</name>
    <name type="common">Red alga</name>
    <dbReference type="NCBI Taxonomy" id="130081"/>
    <lineage>
        <taxon>Eukaryota</taxon>
        <taxon>Rhodophyta</taxon>
        <taxon>Bangiophyceae</taxon>
        <taxon>Galdieriales</taxon>
        <taxon>Galdieriaceae</taxon>
        <taxon>Galdieria</taxon>
    </lineage>
</organism>
<feature type="region of interest" description="Disordered" evidence="1">
    <location>
        <begin position="54"/>
        <end position="77"/>
    </location>
</feature>
<dbReference type="InterPro" id="IPR021503">
    <property type="entry name" value="DUF3110"/>
</dbReference>
<reference evidence="3" key="1">
    <citation type="journal article" date="2013" name="Science">
        <title>Gene transfer from bacteria and archaea facilitated evolution of an extremophilic eukaryote.</title>
        <authorList>
            <person name="Schonknecht G."/>
            <person name="Chen W.H."/>
            <person name="Ternes C.M."/>
            <person name="Barbier G.G."/>
            <person name="Shrestha R.P."/>
            <person name="Stanke M."/>
            <person name="Brautigam A."/>
            <person name="Baker B.J."/>
            <person name="Banfield J.F."/>
            <person name="Garavito R.M."/>
            <person name="Carr K."/>
            <person name="Wilkerson C."/>
            <person name="Rensing S.A."/>
            <person name="Gagneul D."/>
            <person name="Dickenson N.E."/>
            <person name="Oesterhelt C."/>
            <person name="Lercher M.J."/>
            <person name="Weber A.P."/>
        </authorList>
    </citation>
    <scope>NUCLEOTIDE SEQUENCE [LARGE SCALE GENOMIC DNA]</scope>
    <source>
        <strain evidence="3">074W</strain>
    </source>
</reference>
<gene>
    <name evidence="2" type="ORF">Gasu_10360</name>
</gene>
<dbReference type="Pfam" id="PF11360">
    <property type="entry name" value="DUF3110"/>
    <property type="match status" value="1"/>
</dbReference>
<dbReference type="GeneID" id="17090283"/>
<accession>M2W760</accession>
<dbReference type="STRING" id="130081.M2W760"/>